<dbReference type="Pfam" id="PF04390">
    <property type="entry name" value="LptE"/>
    <property type="match status" value="1"/>
</dbReference>
<organism evidence="2 3">
    <name type="scientific">Roseovarius bejariae</name>
    <dbReference type="NCBI Taxonomy" id="2576383"/>
    <lineage>
        <taxon>Bacteria</taxon>
        <taxon>Pseudomonadati</taxon>
        <taxon>Pseudomonadota</taxon>
        <taxon>Alphaproteobacteria</taxon>
        <taxon>Rhodobacterales</taxon>
        <taxon>Roseobacteraceae</taxon>
        <taxon>Roseovarius</taxon>
    </lineage>
</organism>
<dbReference type="GO" id="GO:0043165">
    <property type="term" value="P:Gram-negative-bacterium-type cell outer membrane assembly"/>
    <property type="evidence" value="ECO:0007669"/>
    <property type="project" value="InterPro"/>
</dbReference>
<comment type="caution">
    <text evidence="2">The sequence shown here is derived from an EMBL/GenBank/DDBJ whole genome shotgun (WGS) entry which is preliminary data.</text>
</comment>
<sequence>MSSFNRRFFLLGTATLVAGCGFAPAYGPKGAAQNLQGAIAVDEPDSRAGYLLTRALEDRLGRPAPARFGLACSITLDKQSAAISASNVATRVNLLGRVTYALRDLGTGEVLTSGKVDSFTSYSASGTTVARQAAERDAKERLMTILADQVTTRLIAASGGLPE</sequence>
<keyword evidence="1" id="KW-0732">Signal</keyword>
<dbReference type="RefSeq" id="WP_154149292.1">
    <property type="nucleotide sequence ID" value="NZ_SZWE01000001.1"/>
</dbReference>
<keyword evidence="3" id="KW-1185">Reference proteome</keyword>
<dbReference type="PROSITE" id="PS51257">
    <property type="entry name" value="PROKAR_LIPOPROTEIN"/>
    <property type="match status" value="1"/>
</dbReference>
<name>A0A844CJ10_9RHOB</name>
<dbReference type="EMBL" id="SZWE01000001">
    <property type="protein sequence ID" value="MRU14662.1"/>
    <property type="molecule type" value="Genomic_DNA"/>
</dbReference>
<proteinExistence type="predicted"/>
<dbReference type="OrthoDB" id="7629596at2"/>
<evidence type="ECO:0000313" key="3">
    <source>
        <dbReference type="Proteomes" id="UP000564704"/>
    </source>
</evidence>
<accession>A0A844CJ10</accession>
<dbReference type="InterPro" id="IPR006311">
    <property type="entry name" value="TAT_signal"/>
</dbReference>
<gene>
    <name evidence="2" type="ORF">FDP25_04370</name>
</gene>
<evidence type="ECO:0000256" key="1">
    <source>
        <dbReference type="SAM" id="SignalP"/>
    </source>
</evidence>
<evidence type="ECO:0008006" key="4">
    <source>
        <dbReference type="Google" id="ProtNLM"/>
    </source>
</evidence>
<protein>
    <recommendedName>
        <fullName evidence="4">LPS-assembly lipoprotein</fullName>
    </recommendedName>
</protein>
<reference evidence="2 3" key="1">
    <citation type="submission" date="2019-05" db="EMBL/GenBank/DDBJ databases">
        <title>Roseovarius bejariae sp. nov., a moderately halophylic bacterium isolated from a saline soil in Rambla Salada (Murcia).</title>
        <authorList>
            <person name="Castro D.J."/>
            <person name="Gomez-Altuve A."/>
            <person name="Reina J.C."/>
            <person name="Rodriguez M."/>
            <person name="Sampedro I."/>
            <person name="Llamas I."/>
            <person name="Martinez-Checa F."/>
        </authorList>
    </citation>
    <scope>NUCLEOTIDE SEQUENCE [LARGE SCALE GENOMIC DNA]</scope>
    <source>
        <strain evidence="2 3">A21</strain>
    </source>
</reference>
<feature type="signal peptide" evidence="1">
    <location>
        <begin position="1"/>
        <end position="25"/>
    </location>
</feature>
<dbReference type="Gene3D" id="3.30.160.150">
    <property type="entry name" value="Lipoprotein like domain"/>
    <property type="match status" value="1"/>
</dbReference>
<dbReference type="AlphaFoldDB" id="A0A844CJ10"/>
<evidence type="ECO:0000313" key="2">
    <source>
        <dbReference type="EMBL" id="MRU14662.1"/>
    </source>
</evidence>
<dbReference type="PROSITE" id="PS51318">
    <property type="entry name" value="TAT"/>
    <property type="match status" value="1"/>
</dbReference>
<dbReference type="Proteomes" id="UP000564704">
    <property type="component" value="Unassembled WGS sequence"/>
</dbReference>
<dbReference type="GO" id="GO:0019867">
    <property type="term" value="C:outer membrane"/>
    <property type="evidence" value="ECO:0007669"/>
    <property type="project" value="InterPro"/>
</dbReference>
<dbReference type="InterPro" id="IPR007485">
    <property type="entry name" value="LPS_assembly_LptE"/>
</dbReference>
<feature type="chain" id="PRO_5032457901" description="LPS-assembly lipoprotein" evidence="1">
    <location>
        <begin position="26"/>
        <end position="163"/>
    </location>
</feature>